<keyword evidence="4" id="KW-1185">Reference proteome</keyword>
<dbReference type="EMBL" id="JAFDVH010000021">
    <property type="protein sequence ID" value="KAG7458210.1"/>
    <property type="molecule type" value="Genomic_DNA"/>
</dbReference>
<accession>A0A9D3SWQ3</accession>
<gene>
    <name evidence="3" type="ORF">MATL_G00235720</name>
</gene>
<protein>
    <submittedName>
        <fullName evidence="3">Uncharacterized protein</fullName>
    </submittedName>
</protein>
<feature type="region of interest" description="Disordered" evidence="1">
    <location>
        <begin position="170"/>
        <end position="190"/>
    </location>
</feature>
<evidence type="ECO:0000313" key="3">
    <source>
        <dbReference type="EMBL" id="KAG7458210.1"/>
    </source>
</evidence>
<reference evidence="3" key="1">
    <citation type="submission" date="2021-01" db="EMBL/GenBank/DDBJ databases">
        <authorList>
            <person name="Zahm M."/>
            <person name="Roques C."/>
            <person name="Cabau C."/>
            <person name="Klopp C."/>
            <person name="Donnadieu C."/>
            <person name="Jouanno E."/>
            <person name="Lampietro C."/>
            <person name="Louis A."/>
            <person name="Herpin A."/>
            <person name="Echchiki A."/>
            <person name="Berthelot C."/>
            <person name="Parey E."/>
            <person name="Roest-Crollius H."/>
            <person name="Braasch I."/>
            <person name="Postlethwait J."/>
            <person name="Bobe J."/>
            <person name="Montfort J."/>
            <person name="Bouchez O."/>
            <person name="Begum T."/>
            <person name="Mejri S."/>
            <person name="Adams A."/>
            <person name="Chen W.-J."/>
            <person name="Guiguen Y."/>
        </authorList>
    </citation>
    <scope>NUCLEOTIDE SEQUENCE</scope>
    <source>
        <strain evidence="3">YG-15Mar2019-1</strain>
        <tissue evidence="3">Brain</tissue>
    </source>
</reference>
<evidence type="ECO:0000256" key="2">
    <source>
        <dbReference type="SAM" id="Phobius"/>
    </source>
</evidence>
<comment type="caution">
    <text evidence="3">The sequence shown here is derived from an EMBL/GenBank/DDBJ whole genome shotgun (WGS) entry which is preliminary data.</text>
</comment>
<keyword evidence="2" id="KW-0472">Membrane</keyword>
<name>A0A9D3SWQ3_MEGAT</name>
<keyword evidence="2" id="KW-1133">Transmembrane helix</keyword>
<sequence length="190" mass="20986">MQGDRAVTLILLNFMTILEQSESKPLLTVSPRWQIYEGESRSDPITLTVSAFSFPLGITLGALGFLIGTALILILFMKHCRNQGLPCIPCAHSDNSSVQTLPHSAAEMKFSPEGQLAAKSYNDVTYSNLPLANKTKMEKKEKMEEKNTEKSGGHYDVVYSILALDVTKKKKEKNTESSDHSVVYSTVRTG</sequence>
<feature type="transmembrane region" description="Helical" evidence="2">
    <location>
        <begin position="47"/>
        <end position="76"/>
    </location>
</feature>
<dbReference type="Proteomes" id="UP001046870">
    <property type="component" value="Chromosome 21"/>
</dbReference>
<dbReference type="AlphaFoldDB" id="A0A9D3SWQ3"/>
<evidence type="ECO:0000313" key="4">
    <source>
        <dbReference type="Proteomes" id="UP001046870"/>
    </source>
</evidence>
<evidence type="ECO:0000256" key="1">
    <source>
        <dbReference type="SAM" id="MobiDB-lite"/>
    </source>
</evidence>
<keyword evidence="2" id="KW-0812">Transmembrane</keyword>
<proteinExistence type="predicted"/>
<organism evidence="3 4">
    <name type="scientific">Megalops atlanticus</name>
    <name type="common">Tarpon</name>
    <name type="synonym">Clupea gigantea</name>
    <dbReference type="NCBI Taxonomy" id="7932"/>
    <lineage>
        <taxon>Eukaryota</taxon>
        <taxon>Metazoa</taxon>
        <taxon>Chordata</taxon>
        <taxon>Craniata</taxon>
        <taxon>Vertebrata</taxon>
        <taxon>Euteleostomi</taxon>
        <taxon>Actinopterygii</taxon>
        <taxon>Neopterygii</taxon>
        <taxon>Teleostei</taxon>
        <taxon>Elopiformes</taxon>
        <taxon>Megalopidae</taxon>
        <taxon>Megalops</taxon>
    </lineage>
</organism>